<dbReference type="OrthoDB" id="8649584at2"/>
<dbReference type="SUPFAM" id="SSF53850">
    <property type="entry name" value="Periplasmic binding protein-like II"/>
    <property type="match status" value="1"/>
</dbReference>
<evidence type="ECO:0000256" key="1">
    <source>
        <dbReference type="ARBA" id="ARBA00006987"/>
    </source>
</evidence>
<dbReference type="KEGG" id="bbh:BN112_2761"/>
<evidence type="ECO:0000313" key="4">
    <source>
        <dbReference type="Proteomes" id="UP000007564"/>
    </source>
</evidence>
<dbReference type="Proteomes" id="UP000007564">
    <property type="component" value="Chromosome"/>
</dbReference>
<gene>
    <name evidence="3" type="ORF">BN112_2761</name>
</gene>
<protein>
    <submittedName>
        <fullName evidence="3">Putative exported protein</fullName>
    </submittedName>
</protein>
<proteinExistence type="inferred from homology"/>
<accession>A0A0C6P8M7</accession>
<feature type="signal peptide" evidence="2">
    <location>
        <begin position="1"/>
        <end position="22"/>
    </location>
</feature>
<dbReference type="RefSeq" id="WP_003808079.1">
    <property type="nucleotide sequence ID" value="NC_019382.1"/>
</dbReference>
<dbReference type="Pfam" id="PF03401">
    <property type="entry name" value="TctC"/>
    <property type="match status" value="1"/>
</dbReference>
<organism evidence="3 4">
    <name type="scientific">Bordetella bronchiseptica 253</name>
    <dbReference type="NCBI Taxonomy" id="568707"/>
    <lineage>
        <taxon>Bacteria</taxon>
        <taxon>Pseudomonadati</taxon>
        <taxon>Pseudomonadota</taxon>
        <taxon>Betaproteobacteria</taxon>
        <taxon>Burkholderiales</taxon>
        <taxon>Alcaligenaceae</taxon>
        <taxon>Bordetella</taxon>
    </lineage>
</organism>
<keyword evidence="2" id="KW-0732">Signal</keyword>
<dbReference type="InterPro" id="IPR005064">
    <property type="entry name" value="BUG"/>
</dbReference>
<dbReference type="AlphaFoldDB" id="A0A0C6P8M7"/>
<feature type="chain" id="PRO_5002189981" evidence="2">
    <location>
        <begin position="23"/>
        <end position="321"/>
    </location>
</feature>
<dbReference type="HOGENOM" id="CLU_045683_0_1_4"/>
<name>A0A0C6P8M7_BORBO</name>
<dbReference type="CDD" id="cd13578">
    <property type="entry name" value="PBP2_Bug27"/>
    <property type="match status" value="1"/>
</dbReference>
<dbReference type="GeneID" id="93202418"/>
<dbReference type="InterPro" id="IPR042100">
    <property type="entry name" value="Bug_dom1"/>
</dbReference>
<evidence type="ECO:0000256" key="2">
    <source>
        <dbReference type="SAM" id="SignalP"/>
    </source>
</evidence>
<evidence type="ECO:0000313" key="3">
    <source>
        <dbReference type="EMBL" id="CCJ54678.1"/>
    </source>
</evidence>
<sequence>MNWTKRIAIVLAGLAAAPLALAADPAAPLKLVVGFPPGGGTDGAARIVAEHLPQQLGRPVVVENRAGAAGTLGAQAVRRAPPDGNTLFFGTSAELLINPITRKTAPYDVQKDFMPVTEVGSVAFVLVAPASSTVRSVPDLIAAAKARPGKLNFSSFGMGSTNHLIGELFLSTTGISASHIPYQGSAQAMTALLAGDVNFTFDTVAVAQPHIQSGKLIALATPSPARLAELPEVPTLRELGYADLTAEGWMGIFAPVGTPPQDIASLNAAFAKVLALPDVRAKLAARGVGIVGGSPEQYRDKLATESRKWRQVAQDSGISLE</sequence>
<dbReference type="EMBL" id="HE965806">
    <property type="protein sequence ID" value="CCJ54678.1"/>
    <property type="molecule type" value="Genomic_DNA"/>
</dbReference>
<dbReference type="Gene3D" id="3.40.190.10">
    <property type="entry name" value="Periplasmic binding protein-like II"/>
    <property type="match status" value="1"/>
</dbReference>
<reference evidence="3 4" key="1">
    <citation type="journal article" date="2012" name="BMC Genomics">
        <title>Comparative genomics of the classical Bordetella subspecies: the evolution and exchange of virulence-associated diversity amongst closely related pathogens.</title>
        <authorList>
            <person name="Park J."/>
            <person name="Zhang Y."/>
            <person name="Buboltz A.M."/>
            <person name="Zhang X."/>
            <person name="Schuster S.C."/>
            <person name="Ahuja U."/>
            <person name="Liu M."/>
            <person name="Miller J.F."/>
            <person name="Sebaihia M."/>
            <person name="Bentley S.D."/>
            <person name="Parkhill J."/>
            <person name="Harvill E.T."/>
        </authorList>
    </citation>
    <scope>NUCLEOTIDE SEQUENCE [LARGE SCALE GENOMIC DNA]</scope>
    <source>
        <strain evidence="3 4">253</strain>
    </source>
</reference>
<dbReference type="PANTHER" id="PTHR42928">
    <property type="entry name" value="TRICARBOXYLATE-BINDING PROTEIN"/>
    <property type="match status" value="1"/>
</dbReference>
<dbReference type="PIRSF" id="PIRSF017082">
    <property type="entry name" value="YflP"/>
    <property type="match status" value="1"/>
</dbReference>
<comment type="similarity">
    <text evidence="1">Belongs to the UPF0065 (bug) family.</text>
</comment>
<dbReference type="Gene3D" id="3.40.190.150">
    <property type="entry name" value="Bordetella uptake gene, domain 1"/>
    <property type="match status" value="1"/>
</dbReference>
<dbReference type="PANTHER" id="PTHR42928:SF5">
    <property type="entry name" value="BLR1237 PROTEIN"/>
    <property type="match status" value="1"/>
</dbReference>